<evidence type="ECO:0008006" key="5">
    <source>
        <dbReference type="Google" id="ProtNLM"/>
    </source>
</evidence>
<keyword evidence="1" id="KW-0175">Coiled coil</keyword>
<evidence type="ECO:0000313" key="3">
    <source>
        <dbReference type="EMBL" id="AXK60737.1"/>
    </source>
</evidence>
<gene>
    <name evidence="3" type="ORF">C0J27_03200</name>
</gene>
<dbReference type="KEGG" id="cdes:C0J27_03200"/>
<dbReference type="RefSeq" id="WP_115585752.1">
    <property type="nucleotide sequence ID" value="NZ_CP025544.1"/>
</dbReference>
<dbReference type="AlphaFoldDB" id="A0A345ZBS0"/>
<dbReference type="EMBL" id="CP025544">
    <property type="protein sequence ID" value="AXK60737.1"/>
    <property type="molecule type" value="Genomic_DNA"/>
</dbReference>
<evidence type="ECO:0000256" key="2">
    <source>
        <dbReference type="SAM" id="SignalP"/>
    </source>
</evidence>
<feature type="signal peptide" evidence="2">
    <location>
        <begin position="1"/>
        <end position="19"/>
    </location>
</feature>
<evidence type="ECO:0000256" key="1">
    <source>
        <dbReference type="SAM" id="Coils"/>
    </source>
</evidence>
<keyword evidence="2" id="KW-0732">Signal</keyword>
<dbReference type="Proteomes" id="UP000254834">
    <property type="component" value="Chromosome"/>
</dbReference>
<accession>A0A345ZBS0</accession>
<sequence>MKIKFCVVALFMNILVIQASQPHSILQRVHTSVLEENNKNAQEELRRVERERAEINNKISMRVTTTNTRDQIDMIERQNNYKDVLLQCAGSLERKFDTNDMKKFDRETKIEKMHTLLVVRDSLYPVLTHQEDQLILHELAGIDQAAHKQNCFFMPSSQKIKTTGHGLIKAIHMRLKNLAEENNLPPAPVGQSGLGSSVTVVVHAHPVAQDSKV</sequence>
<feature type="chain" id="PRO_5017079060" description="OmpH family outer membrane protein" evidence="2">
    <location>
        <begin position="20"/>
        <end position="213"/>
    </location>
</feature>
<keyword evidence="4" id="KW-1185">Reference proteome</keyword>
<proteinExistence type="predicted"/>
<reference evidence="3 4" key="1">
    <citation type="submission" date="2017-12" db="EMBL/GenBank/DDBJ databases">
        <title>Chromulinavorax destructans is a abundant pathogen of dominant heterotrophic picoflagllates.</title>
        <authorList>
            <person name="Deeg C.M."/>
            <person name="Zimmer M."/>
            <person name="Suttle C.A."/>
        </authorList>
    </citation>
    <scope>NUCLEOTIDE SEQUENCE [LARGE SCALE GENOMIC DNA]</scope>
    <source>
        <strain evidence="3 4">SeV1</strain>
    </source>
</reference>
<feature type="coiled-coil region" evidence="1">
    <location>
        <begin position="31"/>
        <end position="58"/>
    </location>
</feature>
<evidence type="ECO:0000313" key="4">
    <source>
        <dbReference type="Proteomes" id="UP000254834"/>
    </source>
</evidence>
<organism evidence="3 4">
    <name type="scientific">Candidatus Chromulinivorax destructor</name>
    <dbReference type="NCBI Taxonomy" id="2066483"/>
    <lineage>
        <taxon>Bacteria</taxon>
        <taxon>Candidatus Babelota</taxon>
        <taxon>Candidatus Babeliae</taxon>
        <taxon>Candidatus Babeliales</taxon>
        <taxon>Candidatus Chromulinivoraceae</taxon>
        <taxon>Candidatus Chromulinivorax</taxon>
    </lineage>
</organism>
<name>A0A345ZBS0_9BACT</name>
<protein>
    <recommendedName>
        <fullName evidence="5">OmpH family outer membrane protein</fullName>
    </recommendedName>
</protein>